<dbReference type="PANTHER" id="PTHR42794">
    <property type="entry name" value="HEMIN IMPORT ATP-BINDING PROTEIN HMUV"/>
    <property type="match status" value="1"/>
</dbReference>
<keyword evidence="5" id="KW-1278">Translocase</keyword>
<keyword evidence="4 8" id="KW-0067">ATP-binding</keyword>
<evidence type="ECO:0000256" key="4">
    <source>
        <dbReference type="ARBA" id="ARBA00022840"/>
    </source>
</evidence>
<dbReference type="SMART" id="SM00382">
    <property type="entry name" value="AAA"/>
    <property type="match status" value="1"/>
</dbReference>
<reference evidence="8 9" key="1">
    <citation type="submission" date="2019-08" db="EMBL/GenBank/DDBJ databases">
        <title>Draft genome analysis of Rheinheimera tangshanensis isolated from the roots of fresh rice plants (Oryza sativa).</title>
        <authorList>
            <person name="Yu Q."/>
            <person name="Qi Y."/>
            <person name="Zhang H."/>
            <person name="Pu J."/>
        </authorList>
    </citation>
    <scope>NUCLEOTIDE SEQUENCE [LARGE SCALE GENOMIC DNA]</scope>
    <source>
        <strain evidence="8 9">JA3-B52</strain>
    </source>
</reference>
<keyword evidence="9" id="KW-1185">Reference proteome</keyword>
<dbReference type="Proteomes" id="UP000321814">
    <property type="component" value="Unassembled WGS sequence"/>
</dbReference>
<dbReference type="InterPro" id="IPR003593">
    <property type="entry name" value="AAA+_ATPase"/>
</dbReference>
<dbReference type="PANTHER" id="PTHR42794:SF1">
    <property type="entry name" value="HEMIN IMPORT ATP-BINDING PROTEIN HMUV"/>
    <property type="match status" value="1"/>
</dbReference>
<name>A0A5C8LZJ0_9GAMM</name>
<dbReference type="GO" id="GO:0016887">
    <property type="term" value="F:ATP hydrolysis activity"/>
    <property type="evidence" value="ECO:0007669"/>
    <property type="project" value="InterPro"/>
</dbReference>
<accession>A0A5C8LZJ0</accession>
<gene>
    <name evidence="8" type="ORF">FU839_06955</name>
</gene>
<dbReference type="InterPro" id="IPR017871">
    <property type="entry name" value="ABC_transporter-like_CS"/>
</dbReference>
<dbReference type="OrthoDB" id="6461291at2"/>
<dbReference type="AlphaFoldDB" id="A0A5C8LZJ0"/>
<dbReference type="SUPFAM" id="SSF52540">
    <property type="entry name" value="P-loop containing nucleoside triphosphate hydrolases"/>
    <property type="match status" value="1"/>
</dbReference>
<keyword evidence="3" id="KW-0547">Nucleotide-binding</keyword>
<dbReference type="CDD" id="cd03214">
    <property type="entry name" value="ABC_Iron-Siderophores_B12_Hemin"/>
    <property type="match status" value="1"/>
</dbReference>
<dbReference type="InterPro" id="IPR003439">
    <property type="entry name" value="ABC_transporter-like_ATP-bd"/>
</dbReference>
<comment type="function">
    <text evidence="6">Part of the ABC transporter complex HmuTUV involved in hemin import. Responsible for energy coupling to the transport system.</text>
</comment>
<dbReference type="PROSITE" id="PS00211">
    <property type="entry name" value="ABC_TRANSPORTER_1"/>
    <property type="match status" value="1"/>
</dbReference>
<evidence type="ECO:0000256" key="6">
    <source>
        <dbReference type="ARBA" id="ARBA00037066"/>
    </source>
</evidence>
<dbReference type="InterPro" id="IPR027417">
    <property type="entry name" value="P-loop_NTPase"/>
</dbReference>
<evidence type="ECO:0000256" key="2">
    <source>
        <dbReference type="ARBA" id="ARBA00022448"/>
    </source>
</evidence>
<evidence type="ECO:0000256" key="5">
    <source>
        <dbReference type="ARBA" id="ARBA00022967"/>
    </source>
</evidence>
<evidence type="ECO:0000313" key="8">
    <source>
        <dbReference type="EMBL" id="TXK81633.1"/>
    </source>
</evidence>
<comment type="similarity">
    <text evidence="1">Belongs to the ABC transporter superfamily.</text>
</comment>
<dbReference type="Pfam" id="PF00005">
    <property type="entry name" value="ABC_tran"/>
    <property type="match status" value="1"/>
</dbReference>
<feature type="domain" description="ABC transporter" evidence="7">
    <location>
        <begin position="60"/>
        <end position="292"/>
    </location>
</feature>
<dbReference type="GO" id="GO:0005524">
    <property type="term" value="F:ATP binding"/>
    <property type="evidence" value="ECO:0007669"/>
    <property type="project" value="UniProtKB-KW"/>
</dbReference>
<proteinExistence type="inferred from homology"/>
<evidence type="ECO:0000313" key="9">
    <source>
        <dbReference type="Proteomes" id="UP000321814"/>
    </source>
</evidence>
<protein>
    <submittedName>
        <fullName evidence="8">ABC transporter ATP-binding protein</fullName>
    </submittedName>
</protein>
<dbReference type="FunFam" id="3.40.50.300:FF:000134">
    <property type="entry name" value="Iron-enterobactin ABC transporter ATP-binding protein"/>
    <property type="match status" value="1"/>
</dbReference>
<evidence type="ECO:0000256" key="3">
    <source>
        <dbReference type="ARBA" id="ARBA00022741"/>
    </source>
</evidence>
<dbReference type="Gene3D" id="3.40.50.300">
    <property type="entry name" value="P-loop containing nucleotide triphosphate hydrolases"/>
    <property type="match status" value="1"/>
</dbReference>
<dbReference type="EMBL" id="VRLR01000003">
    <property type="protein sequence ID" value="TXK81633.1"/>
    <property type="molecule type" value="Genomic_DNA"/>
</dbReference>
<sequence length="314" mass="35152">MSCLYKSQALPDFQCHWGIQSVRHTVRAYTVPELCGFFCCQCWSLPVISWSFVVGQTPVIEFSEVQLRIHQQQILTALNFVIQPGQFVALLGPNGAGKTSLLRLLQKEYQPSFGQIKLQGRPLSAFSQSELAAKVALVSQLSGPLFDLTVADVVLMGLIPHKALWQTNTEQDLQQLKHSLELVGLANKERHSFAHLSGGEQQRVLLARAVMQKPLLLLLDEPTNHLDLYYQHQVLRIAKALDITVIASIHDLNLASRYCDRLLLLNKGQLVADGTAEQVLTQQLLTEVFRIPCLIDQNPFGDCPRVSFGYKDNL</sequence>
<evidence type="ECO:0000259" key="7">
    <source>
        <dbReference type="PROSITE" id="PS50893"/>
    </source>
</evidence>
<keyword evidence="2" id="KW-0813">Transport</keyword>
<dbReference type="PROSITE" id="PS50893">
    <property type="entry name" value="ABC_TRANSPORTER_2"/>
    <property type="match status" value="1"/>
</dbReference>
<organism evidence="8 9">
    <name type="scientific">Rheinheimera tangshanensis</name>
    <dbReference type="NCBI Taxonomy" id="400153"/>
    <lineage>
        <taxon>Bacteria</taxon>
        <taxon>Pseudomonadati</taxon>
        <taxon>Pseudomonadota</taxon>
        <taxon>Gammaproteobacteria</taxon>
        <taxon>Chromatiales</taxon>
        <taxon>Chromatiaceae</taxon>
        <taxon>Rheinheimera</taxon>
    </lineage>
</organism>
<comment type="caution">
    <text evidence="8">The sequence shown here is derived from an EMBL/GenBank/DDBJ whole genome shotgun (WGS) entry which is preliminary data.</text>
</comment>
<evidence type="ECO:0000256" key="1">
    <source>
        <dbReference type="ARBA" id="ARBA00005417"/>
    </source>
</evidence>